<dbReference type="PANTHER" id="PTHR46401:SF2">
    <property type="entry name" value="GLYCOSYLTRANSFERASE WBBK-RELATED"/>
    <property type="match status" value="1"/>
</dbReference>
<keyword evidence="3" id="KW-1185">Reference proteome</keyword>
<evidence type="ECO:0000256" key="1">
    <source>
        <dbReference type="ARBA" id="ARBA00022679"/>
    </source>
</evidence>
<proteinExistence type="predicted"/>
<dbReference type="EMBL" id="BPQR01000013">
    <property type="protein sequence ID" value="GJE05543.1"/>
    <property type="molecule type" value="Genomic_DNA"/>
</dbReference>
<dbReference type="Gene3D" id="3.40.50.2000">
    <property type="entry name" value="Glycogen Phosphorylase B"/>
    <property type="match status" value="2"/>
</dbReference>
<evidence type="ECO:0008006" key="4">
    <source>
        <dbReference type="Google" id="ProtNLM"/>
    </source>
</evidence>
<name>A0ABQ4SUK9_9HYPH</name>
<evidence type="ECO:0000313" key="2">
    <source>
        <dbReference type="EMBL" id="GJE05543.1"/>
    </source>
</evidence>
<keyword evidence="1" id="KW-0808">Transferase</keyword>
<comment type="caution">
    <text evidence="2">The sequence shown here is derived from an EMBL/GenBank/DDBJ whole genome shotgun (WGS) entry which is preliminary data.</text>
</comment>
<reference evidence="2" key="2">
    <citation type="submission" date="2021-08" db="EMBL/GenBank/DDBJ databases">
        <authorList>
            <person name="Tani A."/>
            <person name="Ola A."/>
            <person name="Ogura Y."/>
            <person name="Katsura K."/>
            <person name="Hayashi T."/>
        </authorList>
    </citation>
    <scope>NUCLEOTIDE SEQUENCE</scope>
    <source>
        <strain evidence="2">LMG 23639</strain>
    </source>
</reference>
<dbReference type="PANTHER" id="PTHR46401">
    <property type="entry name" value="GLYCOSYLTRANSFERASE WBBK-RELATED"/>
    <property type="match status" value="1"/>
</dbReference>
<protein>
    <recommendedName>
        <fullName evidence="4">Glycosyltransferase subfamily 4-like N-terminal domain-containing protein</fullName>
    </recommendedName>
</protein>
<evidence type="ECO:0000313" key="3">
    <source>
        <dbReference type="Proteomes" id="UP001055102"/>
    </source>
</evidence>
<sequence>MTVSRERFARMRLLLLAPWPFRRPRNGGQLRASATVQAYASAGFDVRHAGFYHAAETPAADVWASDIALDADVMAELDRMPAQERRSEMAWWKAVAGAPNTYAAFVAAVTNAGPQVLQFEEIALWPVVKRLCADGHLDGVMIVHSSYNFETVAWRHRAVAGASITPETVRDIAAFEREIARECDLIVTVSEGDAAQFRRLGAGQVCVAPNGVASLPTQPHDAVSTYLPLGSPYAIFVSSAHPPNAHGIVDLAAQAQGHPLSGGEIVVCGKVGSLMRAAPRFQKARRVLDRCRFLGWVDDHALATLYAGARVVILPKLYSGGSNLKTAEAIVSGRPIVATRLAFEGFEACTDLNDITITDDPSEFWESVDRYLSSGHTTAHRSPESVQDLLWENSLRPMVAAVSSAFG</sequence>
<accession>A0ABQ4SUK9</accession>
<gene>
    <name evidence="2" type="ORF">AOPFMNJM_0843</name>
</gene>
<dbReference type="SUPFAM" id="SSF53756">
    <property type="entry name" value="UDP-Glycosyltransferase/glycogen phosphorylase"/>
    <property type="match status" value="1"/>
</dbReference>
<reference evidence="2" key="1">
    <citation type="journal article" date="2021" name="Front. Microbiol.">
        <title>Comprehensive Comparative Genomics and Phenotyping of Methylobacterium Species.</title>
        <authorList>
            <person name="Alessa O."/>
            <person name="Ogura Y."/>
            <person name="Fujitani Y."/>
            <person name="Takami H."/>
            <person name="Hayashi T."/>
            <person name="Sahin N."/>
            <person name="Tani A."/>
        </authorList>
    </citation>
    <scope>NUCLEOTIDE SEQUENCE</scope>
    <source>
        <strain evidence="2">LMG 23639</strain>
    </source>
</reference>
<organism evidence="2 3">
    <name type="scientific">Methylobacterium jeotgali</name>
    <dbReference type="NCBI Taxonomy" id="381630"/>
    <lineage>
        <taxon>Bacteria</taxon>
        <taxon>Pseudomonadati</taxon>
        <taxon>Pseudomonadota</taxon>
        <taxon>Alphaproteobacteria</taxon>
        <taxon>Hyphomicrobiales</taxon>
        <taxon>Methylobacteriaceae</taxon>
        <taxon>Methylobacterium</taxon>
    </lineage>
</organism>
<dbReference type="Proteomes" id="UP001055102">
    <property type="component" value="Unassembled WGS sequence"/>
</dbReference>
<dbReference type="Pfam" id="PF13692">
    <property type="entry name" value="Glyco_trans_1_4"/>
    <property type="match status" value="1"/>
</dbReference>